<dbReference type="PANTHER" id="PTHR30176">
    <property type="entry name" value="FERREDOXIN-TYPE PROTEIN NAPH"/>
    <property type="match status" value="1"/>
</dbReference>
<evidence type="ECO:0000313" key="9">
    <source>
        <dbReference type="EMBL" id="OCC16168.1"/>
    </source>
</evidence>
<dbReference type="AlphaFoldDB" id="A0A1B9F897"/>
<feature type="domain" description="4Fe-4S ferredoxin-type" evidence="8">
    <location>
        <begin position="260"/>
        <end position="284"/>
    </location>
</feature>
<dbReference type="Pfam" id="PF12801">
    <property type="entry name" value="Fer4_5"/>
    <property type="match status" value="3"/>
</dbReference>
<dbReference type="GO" id="GO:0046872">
    <property type="term" value="F:metal ion binding"/>
    <property type="evidence" value="ECO:0007669"/>
    <property type="project" value="UniProtKB-KW"/>
</dbReference>
<dbReference type="InterPro" id="IPR017896">
    <property type="entry name" value="4Fe4S_Fe-S-bd"/>
</dbReference>
<dbReference type="RefSeq" id="WP_083186580.1">
    <property type="nucleotide sequence ID" value="NZ_MAGO01000002.1"/>
</dbReference>
<dbReference type="OrthoDB" id="9784262at2"/>
<feature type="domain" description="4Fe-4S ferredoxin-type" evidence="8">
    <location>
        <begin position="227"/>
        <end position="256"/>
    </location>
</feature>
<dbReference type="GO" id="GO:0005886">
    <property type="term" value="C:plasma membrane"/>
    <property type="evidence" value="ECO:0007669"/>
    <property type="project" value="TreeGrafter"/>
</dbReference>
<evidence type="ECO:0000256" key="3">
    <source>
        <dbReference type="ARBA" id="ARBA00022723"/>
    </source>
</evidence>
<feature type="transmembrane region" description="Helical" evidence="7">
    <location>
        <begin position="78"/>
        <end position="106"/>
    </location>
</feature>
<feature type="transmembrane region" description="Helical" evidence="7">
    <location>
        <begin position="181"/>
        <end position="202"/>
    </location>
</feature>
<dbReference type="EMBL" id="MAGO01000002">
    <property type="protein sequence ID" value="OCC16168.1"/>
    <property type="molecule type" value="Genomic_DNA"/>
</dbReference>
<dbReference type="PROSITE" id="PS51379">
    <property type="entry name" value="4FE4S_FER_2"/>
    <property type="match status" value="2"/>
</dbReference>
<accession>A0A1B9F897</accession>
<dbReference type="PANTHER" id="PTHR30176:SF3">
    <property type="entry name" value="FERREDOXIN-TYPE PROTEIN NAPH"/>
    <property type="match status" value="1"/>
</dbReference>
<reference evidence="9 10" key="1">
    <citation type="submission" date="2016-06" db="EMBL/GenBank/DDBJ databases">
        <title>Respiratory ammonification of nitrate coupled to the oxidation of elemental sulfur in deep-sea autotrophic thermophilic bacteria.</title>
        <authorList>
            <person name="Slobodkina G.B."/>
            <person name="Mardanov A.V."/>
            <person name="Ravin N.V."/>
            <person name="Frolova A.A."/>
            <person name="Viryasiv M.B."/>
            <person name="Chernyh N.A."/>
            <person name="Bonch-Osmolovskaya E.A."/>
            <person name="Slobodkin A.I."/>
        </authorList>
    </citation>
    <scope>NUCLEOTIDE SEQUENCE [LARGE SCALE GENOMIC DNA]</scope>
    <source>
        <strain evidence="9 10">S69</strain>
    </source>
</reference>
<dbReference type="Gene3D" id="3.30.70.20">
    <property type="match status" value="1"/>
</dbReference>
<dbReference type="STRING" id="1156395.DBT_0630"/>
<sequence length="300" mass="33093">MIERARRITQHVFAVLINSHFYVTGSSPIYMGKIKYTCFPVLNCYSCPLAVTACPIGAIQSTLSTLRPLLRAGLIPHIGLYVLGSIGLVASIVGRMPCGWFCPFGLFQEYLYKIKTKKFRLPCWMGYIKYVVLLVFVVLMPMLLVDPLGFGETSFCKYICPAGTLEAGLPLLALKPGLRQLAGLLFSWKLLILISIIIWAIFVSRPFCRTICPLGAILGLFNKVSLIKLKYDPDTCVECGACKTICPTGVSFFDGTHSPNSPSCIRCFRCYSICPVCAISITTENGRKVIQQCTPKKSAS</sequence>
<keyword evidence="7" id="KW-0812">Transmembrane</keyword>
<dbReference type="Pfam" id="PF13237">
    <property type="entry name" value="Fer4_10"/>
    <property type="match status" value="1"/>
</dbReference>
<evidence type="ECO:0000259" key="8">
    <source>
        <dbReference type="PROSITE" id="PS51379"/>
    </source>
</evidence>
<evidence type="ECO:0000256" key="4">
    <source>
        <dbReference type="ARBA" id="ARBA00022982"/>
    </source>
</evidence>
<dbReference type="InterPro" id="IPR051684">
    <property type="entry name" value="Electron_Trans/Redox"/>
</dbReference>
<comment type="caution">
    <text evidence="9">The sequence shown here is derived from an EMBL/GenBank/DDBJ whole genome shotgun (WGS) entry which is preliminary data.</text>
</comment>
<keyword evidence="6" id="KW-0411">Iron-sulfur</keyword>
<evidence type="ECO:0000256" key="2">
    <source>
        <dbReference type="ARBA" id="ARBA00022485"/>
    </source>
</evidence>
<dbReference type="SUPFAM" id="SSF54862">
    <property type="entry name" value="4Fe-4S ferredoxins"/>
    <property type="match status" value="1"/>
</dbReference>
<evidence type="ECO:0000256" key="6">
    <source>
        <dbReference type="ARBA" id="ARBA00023014"/>
    </source>
</evidence>
<dbReference type="Proteomes" id="UP000093080">
    <property type="component" value="Unassembled WGS sequence"/>
</dbReference>
<keyword evidence="3" id="KW-0479">Metal-binding</keyword>
<proteinExistence type="predicted"/>
<evidence type="ECO:0000256" key="1">
    <source>
        <dbReference type="ARBA" id="ARBA00022448"/>
    </source>
</evidence>
<dbReference type="PROSITE" id="PS00198">
    <property type="entry name" value="4FE4S_FER_1"/>
    <property type="match status" value="2"/>
</dbReference>
<name>A0A1B9F897_9BACT</name>
<gene>
    <name evidence="9" type="ORF">DBT_0630</name>
</gene>
<keyword evidence="7" id="KW-0472">Membrane</keyword>
<protein>
    <submittedName>
        <fullName evidence="9">Ferredoxin-type protein, NapH family</fullName>
    </submittedName>
</protein>
<dbReference type="GO" id="GO:0051539">
    <property type="term" value="F:4 iron, 4 sulfur cluster binding"/>
    <property type="evidence" value="ECO:0007669"/>
    <property type="project" value="UniProtKB-KW"/>
</dbReference>
<evidence type="ECO:0000256" key="7">
    <source>
        <dbReference type="SAM" id="Phobius"/>
    </source>
</evidence>
<evidence type="ECO:0000313" key="10">
    <source>
        <dbReference type="Proteomes" id="UP000093080"/>
    </source>
</evidence>
<keyword evidence="5" id="KW-0408">Iron</keyword>
<keyword evidence="4" id="KW-0249">Electron transport</keyword>
<keyword evidence="2" id="KW-0004">4Fe-4S</keyword>
<organism evidence="9 10">
    <name type="scientific">Dissulfuribacter thermophilus</name>
    <dbReference type="NCBI Taxonomy" id="1156395"/>
    <lineage>
        <taxon>Bacteria</taxon>
        <taxon>Pseudomonadati</taxon>
        <taxon>Thermodesulfobacteriota</taxon>
        <taxon>Dissulfuribacteria</taxon>
        <taxon>Dissulfuribacterales</taxon>
        <taxon>Dissulfuribacteraceae</taxon>
        <taxon>Dissulfuribacter</taxon>
    </lineage>
</organism>
<evidence type="ECO:0000256" key="5">
    <source>
        <dbReference type="ARBA" id="ARBA00023004"/>
    </source>
</evidence>
<keyword evidence="10" id="KW-1185">Reference proteome</keyword>
<keyword evidence="7" id="KW-1133">Transmembrane helix</keyword>
<feature type="transmembrane region" description="Helical" evidence="7">
    <location>
        <begin position="127"/>
        <end position="145"/>
    </location>
</feature>
<dbReference type="InterPro" id="IPR017900">
    <property type="entry name" value="4Fe4S_Fe_S_CS"/>
</dbReference>
<keyword evidence="1" id="KW-0813">Transport</keyword>